<dbReference type="NCBIfam" id="TIGR03071">
    <property type="entry name" value="couple_hipA"/>
    <property type="match status" value="1"/>
</dbReference>
<name>A0A561BRV2_9ACTN</name>
<keyword evidence="2" id="KW-0808">Transferase</keyword>
<feature type="domain" description="HipA N-terminal subdomain 1" evidence="6">
    <location>
        <begin position="6"/>
        <end position="105"/>
    </location>
</feature>
<feature type="domain" description="HipA-like C-terminal" evidence="5">
    <location>
        <begin position="153"/>
        <end position="387"/>
    </location>
</feature>
<gene>
    <name evidence="7" type="ORF">FB561_2731</name>
</gene>
<evidence type="ECO:0000256" key="4">
    <source>
        <dbReference type="SAM" id="MobiDB-lite"/>
    </source>
</evidence>
<dbReference type="GO" id="GO:0004674">
    <property type="term" value="F:protein serine/threonine kinase activity"/>
    <property type="evidence" value="ECO:0007669"/>
    <property type="project" value="TreeGrafter"/>
</dbReference>
<proteinExistence type="inferred from homology"/>
<organism evidence="7 8">
    <name type="scientific">Kribbella amoyensis</name>
    <dbReference type="NCBI Taxonomy" id="996641"/>
    <lineage>
        <taxon>Bacteria</taxon>
        <taxon>Bacillati</taxon>
        <taxon>Actinomycetota</taxon>
        <taxon>Actinomycetes</taxon>
        <taxon>Propionibacteriales</taxon>
        <taxon>Kribbellaceae</taxon>
        <taxon>Kribbella</taxon>
    </lineage>
</organism>
<accession>A0A561BRV2</accession>
<dbReference type="PANTHER" id="PTHR37419:SF1">
    <property type="entry name" value="SERINE_THREONINE-PROTEIN KINASE TOXIN HIPA"/>
    <property type="match status" value="1"/>
</dbReference>
<dbReference type="OrthoDB" id="3182374at2"/>
<evidence type="ECO:0000256" key="2">
    <source>
        <dbReference type="ARBA" id="ARBA00022679"/>
    </source>
</evidence>
<protein>
    <submittedName>
        <fullName evidence="7">Serine/threonine-protein kinase HipA</fullName>
    </submittedName>
</protein>
<evidence type="ECO:0000313" key="7">
    <source>
        <dbReference type="EMBL" id="TWD81615.1"/>
    </source>
</evidence>
<dbReference type="AlphaFoldDB" id="A0A561BRV2"/>
<dbReference type="Proteomes" id="UP000318380">
    <property type="component" value="Unassembled WGS sequence"/>
</dbReference>
<dbReference type="InterPro" id="IPR017508">
    <property type="entry name" value="HipA_N1"/>
</dbReference>
<comment type="similarity">
    <text evidence="1">Belongs to the HipA Ser/Thr kinase family.</text>
</comment>
<dbReference type="GO" id="GO:0005829">
    <property type="term" value="C:cytosol"/>
    <property type="evidence" value="ECO:0007669"/>
    <property type="project" value="TreeGrafter"/>
</dbReference>
<evidence type="ECO:0000256" key="3">
    <source>
        <dbReference type="ARBA" id="ARBA00022777"/>
    </source>
</evidence>
<dbReference type="RefSeq" id="WP_145806591.1">
    <property type="nucleotide sequence ID" value="NZ_VIVK01000001.1"/>
</dbReference>
<evidence type="ECO:0000313" key="8">
    <source>
        <dbReference type="Proteomes" id="UP000318380"/>
    </source>
</evidence>
<evidence type="ECO:0000259" key="5">
    <source>
        <dbReference type="Pfam" id="PF07804"/>
    </source>
</evidence>
<comment type="caution">
    <text evidence="7">The sequence shown here is derived from an EMBL/GenBank/DDBJ whole genome shotgun (WGS) entry which is preliminary data.</text>
</comment>
<dbReference type="CDD" id="cd17808">
    <property type="entry name" value="HipA_Ec_like"/>
    <property type="match status" value="1"/>
</dbReference>
<evidence type="ECO:0000259" key="6">
    <source>
        <dbReference type="Pfam" id="PF13657"/>
    </source>
</evidence>
<dbReference type="Gene3D" id="1.10.1070.20">
    <property type="match status" value="1"/>
</dbReference>
<reference evidence="7 8" key="1">
    <citation type="submission" date="2019-06" db="EMBL/GenBank/DDBJ databases">
        <title>Sequencing the genomes of 1000 actinobacteria strains.</title>
        <authorList>
            <person name="Klenk H.-P."/>
        </authorList>
    </citation>
    <scope>NUCLEOTIDE SEQUENCE [LARGE SCALE GENOMIC DNA]</scope>
    <source>
        <strain evidence="7 8">DSM 24683</strain>
    </source>
</reference>
<sequence length="436" mass="48125">MAEEHLIIYLDGRQVGTLTQNAQGRLAFDYLDEYRAESTGAPLSLSMPKAIKSHRHKAVSAFTVGLLPDSEAALQRLGRKYGVSANNPFALLRQIGRDAAGAVQVLPEDHACPDAATRQGDVEWLDATAMEQTLTELARSPETWDAGRNAGRWSLAGAQSKIALFRSDEGRWGIPLDSTPTTHILKPSMPNYQGHHLNEHLCLRAAQLCGLAAANTELLAGDNYEVLISQRYDRVQQNGRWRRLHQEDLCQALAVQPSKKYQSDGGPGVSEIGKLLTTNSPRSSRPDNTRRMFDALVYNVAIAATDAHAKNFSVLLGARDIRLAPLYDMASILPYDREPGPQSAMKIGRTWDLGQVTDKDWAIVGARLAIPEDESVARARDLRARVPEVFAQAAEEPAVPARLRPRAQWIAELIAANIDGRRDRWGRLDVPAWQEP</sequence>
<dbReference type="InterPro" id="IPR012893">
    <property type="entry name" value="HipA-like_C"/>
</dbReference>
<feature type="region of interest" description="Disordered" evidence="4">
    <location>
        <begin position="260"/>
        <end position="288"/>
    </location>
</feature>
<dbReference type="PANTHER" id="PTHR37419">
    <property type="entry name" value="SERINE/THREONINE-PROTEIN KINASE TOXIN HIPA"/>
    <property type="match status" value="1"/>
</dbReference>
<evidence type="ECO:0000256" key="1">
    <source>
        <dbReference type="ARBA" id="ARBA00010164"/>
    </source>
</evidence>
<keyword evidence="8" id="KW-1185">Reference proteome</keyword>
<dbReference type="EMBL" id="VIVK01000001">
    <property type="protein sequence ID" value="TWD81615.1"/>
    <property type="molecule type" value="Genomic_DNA"/>
</dbReference>
<dbReference type="Pfam" id="PF07804">
    <property type="entry name" value="HipA_C"/>
    <property type="match status" value="1"/>
</dbReference>
<dbReference type="InterPro" id="IPR052028">
    <property type="entry name" value="HipA_Ser/Thr_kinase"/>
</dbReference>
<dbReference type="Pfam" id="PF13657">
    <property type="entry name" value="Couple_hipA"/>
    <property type="match status" value="1"/>
</dbReference>
<keyword evidence="3 7" id="KW-0418">Kinase</keyword>